<dbReference type="Gene3D" id="3.50.50.60">
    <property type="entry name" value="FAD/NAD(P)-binding domain"/>
    <property type="match status" value="1"/>
</dbReference>
<evidence type="ECO:0000256" key="6">
    <source>
        <dbReference type="ARBA" id="ARBA00023002"/>
    </source>
</evidence>
<evidence type="ECO:0000256" key="2">
    <source>
        <dbReference type="ARBA" id="ARBA00005179"/>
    </source>
</evidence>
<evidence type="ECO:0000259" key="7">
    <source>
        <dbReference type="Pfam" id="PF01494"/>
    </source>
</evidence>
<comment type="pathway">
    <text evidence="2">Secondary metabolite biosynthesis.</text>
</comment>
<accession>A0ABR1RR66</accession>
<dbReference type="InterPro" id="IPR050562">
    <property type="entry name" value="FAD_mOase_fung"/>
</dbReference>
<name>A0ABR1RR66_9PEZI</name>
<dbReference type="Proteomes" id="UP001444661">
    <property type="component" value="Unassembled WGS sequence"/>
</dbReference>
<feature type="domain" description="FAD-binding" evidence="7">
    <location>
        <begin position="11"/>
        <end position="376"/>
    </location>
</feature>
<evidence type="ECO:0000313" key="9">
    <source>
        <dbReference type="Proteomes" id="UP001444661"/>
    </source>
</evidence>
<proteinExistence type="inferred from homology"/>
<comment type="similarity">
    <text evidence="3">Belongs to the paxM FAD-dependent monooxygenase family.</text>
</comment>
<comment type="cofactor">
    <cofactor evidence="1">
        <name>FAD</name>
        <dbReference type="ChEBI" id="CHEBI:57692"/>
    </cofactor>
</comment>
<reference evidence="8 9" key="1">
    <citation type="submission" date="2023-01" db="EMBL/GenBank/DDBJ databases">
        <title>Analysis of 21 Apiospora genomes using comparative genomics revels a genus with tremendous synthesis potential of carbohydrate active enzymes and secondary metabolites.</title>
        <authorList>
            <person name="Sorensen T."/>
        </authorList>
    </citation>
    <scope>NUCLEOTIDE SEQUENCE [LARGE SCALE GENOMIC DNA]</scope>
    <source>
        <strain evidence="8 9">CBS 33761</strain>
    </source>
</reference>
<evidence type="ECO:0000313" key="8">
    <source>
        <dbReference type="EMBL" id="KAK8016940.1"/>
    </source>
</evidence>
<gene>
    <name evidence="8" type="ORF">PG993_015129</name>
</gene>
<dbReference type="Pfam" id="PF01494">
    <property type="entry name" value="FAD_binding_3"/>
    <property type="match status" value="1"/>
</dbReference>
<keyword evidence="5" id="KW-0274">FAD</keyword>
<evidence type="ECO:0000256" key="1">
    <source>
        <dbReference type="ARBA" id="ARBA00001974"/>
    </source>
</evidence>
<keyword evidence="4" id="KW-0285">Flavoprotein</keyword>
<evidence type="ECO:0000256" key="4">
    <source>
        <dbReference type="ARBA" id="ARBA00022630"/>
    </source>
</evidence>
<dbReference type="PRINTS" id="PR00420">
    <property type="entry name" value="RNGMNOXGNASE"/>
</dbReference>
<evidence type="ECO:0000256" key="3">
    <source>
        <dbReference type="ARBA" id="ARBA00007992"/>
    </source>
</evidence>
<dbReference type="SUPFAM" id="SSF51905">
    <property type="entry name" value="FAD/NAD(P)-binding domain"/>
    <property type="match status" value="1"/>
</dbReference>
<organism evidence="8 9">
    <name type="scientific">Apiospora rasikravindrae</name>
    <dbReference type="NCBI Taxonomy" id="990691"/>
    <lineage>
        <taxon>Eukaryota</taxon>
        <taxon>Fungi</taxon>
        <taxon>Dikarya</taxon>
        <taxon>Ascomycota</taxon>
        <taxon>Pezizomycotina</taxon>
        <taxon>Sordariomycetes</taxon>
        <taxon>Xylariomycetidae</taxon>
        <taxon>Amphisphaeriales</taxon>
        <taxon>Apiosporaceae</taxon>
        <taxon>Apiospora</taxon>
    </lineage>
</organism>
<comment type="caution">
    <text evidence="8">The sequence shown here is derived from an EMBL/GenBank/DDBJ whole genome shotgun (WGS) entry which is preliminary data.</text>
</comment>
<keyword evidence="9" id="KW-1185">Reference proteome</keyword>
<dbReference type="InterPro" id="IPR036188">
    <property type="entry name" value="FAD/NAD-bd_sf"/>
</dbReference>
<dbReference type="InterPro" id="IPR002938">
    <property type="entry name" value="FAD-bd"/>
</dbReference>
<keyword evidence="6" id="KW-0560">Oxidoreductase</keyword>
<sequence length="454" mass="49559">MADNKKKTFRAIIIGGGPVGMYLAHALQETGIDYVLCEKRDAIPPATAFGLFLWPHGLRLLHQVGLIDQTEAISSLLTKITHVGPTGEVVREYSDFGFIQLAHGYPVRMFDRASLSRMLYDTLREPGAHIRTSKQLVDVERRAGGVTAVFADGTREEGSIVIGADGIWSPVRNLMRRDAPEGLFEENPYVAGYRAVFGRAPLPRQGIYSSSSASSASLLEPERQVEFHRDGAMLQLFASRREVHFISYRKLAEPRRERKGFSTDVDATDEAIAPWLDTRIAEDVTFRDLWRTRAAAGGANLDEGMVRMWNWGRMVLVGDAAHKLLPNQGMGANGGFEGAASLVNQLTALLRHEPDPDAAGLRQAFAAYQAERQGVMAAYQRMARDELDGWTRGGGEGGPPLDALRAADGLISPMVACSVRLDAVPFPDERAGFSPWVYKVPAEAARAAGGGAKL</sequence>
<dbReference type="PANTHER" id="PTHR47356:SF2">
    <property type="entry name" value="FAD-BINDING DOMAIN-CONTAINING PROTEIN-RELATED"/>
    <property type="match status" value="1"/>
</dbReference>
<evidence type="ECO:0000256" key="5">
    <source>
        <dbReference type="ARBA" id="ARBA00022827"/>
    </source>
</evidence>
<dbReference type="PANTHER" id="PTHR47356">
    <property type="entry name" value="FAD-DEPENDENT MONOOXYGENASE ASQG-RELATED"/>
    <property type="match status" value="1"/>
</dbReference>
<protein>
    <recommendedName>
        <fullName evidence="7">FAD-binding domain-containing protein</fullName>
    </recommendedName>
</protein>
<dbReference type="EMBL" id="JAQQWK010000014">
    <property type="protein sequence ID" value="KAK8016940.1"/>
    <property type="molecule type" value="Genomic_DNA"/>
</dbReference>